<feature type="compositionally biased region" description="Basic and acidic residues" evidence="1">
    <location>
        <begin position="145"/>
        <end position="169"/>
    </location>
</feature>
<dbReference type="Pfam" id="PF10180">
    <property type="entry name" value="WKF"/>
    <property type="match status" value="1"/>
</dbReference>
<dbReference type="RefSeq" id="XP_069233626.1">
    <property type="nucleotide sequence ID" value="XM_069369513.1"/>
</dbReference>
<feature type="region of interest" description="Disordered" evidence="1">
    <location>
        <begin position="20"/>
        <end position="220"/>
    </location>
</feature>
<name>A0AB34L1Y9_9PEZI</name>
<feature type="region of interest" description="Disordered" evidence="1">
    <location>
        <begin position="372"/>
        <end position="448"/>
    </location>
</feature>
<protein>
    <recommendedName>
        <fullName evidence="2">WKF domain-containing protein</fullName>
    </recommendedName>
</protein>
<reference evidence="3 4" key="1">
    <citation type="journal article" date="2020" name="Microbiol. Resour. Announc.">
        <title>Draft Genome Sequence of a Cladosporium Species Isolated from the Mesophotic Ascidian Didemnum maculosum.</title>
        <authorList>
            <person name="Gioti A."/>
            <person name="Siaperas R."/>
            <person name="Nikolaivits E."/>
            <person name="Le Goff G."/>
            <person name="Ouazzani J."/>
            <person name="Kotoulas G."/>
            <person name="Topakas E."/>
        </authorList>
    </citation>
    <scope>NUCLEOTIDE SEQUENCE [LARGE SCALE GENOMIC DNA]</scope>
    <source>
        <strain evidence="3 4">TM138-S3</strain>
    </source>
</reference>
<evidence type="ECO:0000313" key="3">
    <source>
        <dbReference type="EMBL" id="KAL1590521.1"/>
    </source>
</evidence>
<comment type="caution">
    <text evidence="3">The sequence shown here is derived from an EMBL/GenBank/DDBJ whole genome shotgun (WGS) entry which is preliminary data.</text>
</comment>
<dbReference type="PANTHER" id="PTHR22306:SF2">
    <property type="entry name" value="CHROMOSOME 7 OPEN READING FRAME 50"/>
    <property type="match status" value="1"/>
</dbReference>
<dbReference type="PANTHER" id="PTHR22306">
    <property type="entry name" value="CHROMOSOME 7 OPEN READING FRAME 50"/>
    <property type="match status" value="1"/>
</dbReference>
<evidence type="ECO:0000313" key="4">
    <source>
        <dbReference type="Proteomes" id="UP000803884"/>
    </source>
</evidence>
<evidence type="ECO:0000259" key="2">
    <source>
        <dbReference type="Pfam" id="PF10180"/>
    </source>
</evidence>
<keyword evidence="4" id="KW-1185">Reference proteome</keyword>
<dbReference type="InterPro" id="IPR019327">
    <property type="entry name" value="WKF"/>
</dbReference>
<feature type="compositionally biased region" description="Low complexity" evidence="1">
    <location>
        <begin position="205"/>
        <end position="220"/>
    </location>
</feature>
<proteinExistence type="predicted"/>
<dbReference type="GeneID" id="96002351"/>
<dbReference type="EMBL" id="JAAQHG020000002">
    <property type="protein sequence ID" value="KAL1590521.1"/>
    <property type="molecule type" value="Genomic_DNA"/>
</dbReference>
<gene>
    <name evidence="3" type="ORF">WHR41_00907</name>
</gene>
<evidence type="ECO:0000256" key="1">
    <source>
        <dbReference type="SAM" id="MobiDB-lite"/>
    </source>
</evidence>
<feature type="compositionally biased region" description="Acidic residues" evidence="1">
    <location>
        <begin position="437"/>
        <end position="448"/>
    </location>
</feature>
<accession>A0AB34L1Y9</accession>
<dbReference type="AlphaFoldDB" id="A0AB34L1Y9"/>
<organism evidence="3 4">
    <name type="scientific">Cladosporium halotolerans</name>
    <dbReference type="NCBI Taxonomy" id="1052096"/>
    <lineage>
        <taxon>Eukaryota</taxon>
        <taxon>Fungi</taxon>
        <taxon>Dikarya</taxon>
        <taxon>Ascomycota</taxon>
        <taxon>Pezizomycotina</taxon>
        <taxon>Dothideomycetes</taxon>
        <taxon>Dothideomycetidae</taxon>
        <taxon>Cladosporiales</taxon>
        <taxon>Cladosporiaceae</taxon>
        <taxon>Cladosporium</taxon>
    </lineage>
</organism>
<feature type="compositionally biased region" description="Acidic residues" evidence="1">
    <location>
        <begin position="416"/>
        <end position="428"/>
    </location>
</feature>
<dbReference type="Proteomes" id="UP000803884">
    <property type="component" value="Unassembled WGS sequence"/>
</dbReference>
<feature type="domain" description="WKF" evidence="2">
    <location>
        <begin position="225"/>
        <end position="288"/>
    </location>
</feature>
<sequence length="448" mass="47632">MSQHVPAWKKIGLKLKYAKDTADDTPVSAPEPTATATTNGTSHAGAKRSRDDEPEISNGSSKKKNKRSKPQDEISTDAPVVKGILSGSQSPTKTPAKKSVQFSAETKAEDGETGQNYFKAWAAGGQPHTPPKPSTETAVPETPESAEKPQESPAESKAKSKAATRDPKPDQAAASSNDDPENGPSLSERRAAKAAKKAAKQSLKAQTQPQQAATAHQPPQTAYVQYLHQFAHDKPAWKFNKSKENHLLKSLWSTYRVPAAYTPAIVSYVAGLQGAGARSRLVEGADEVLRDVAEKGGKKFEFSGYEEAETRREAYGGAVRGLREGGRLSGEDAERVERAEAVLAQLLNHAPVPVAKPTTVTGAGGAKRIQFADEEEEKVAEPKAAAAKLPARRKRKARTDVSSDESSSDSSSSESESSDDGSDSESDSENSSSQSSSEDDSDSDSDSD</sequence>